<dbReference type="InterPro" id="IPR032466">
    <property type="entry name" value="Metal_Hydrolase"/>
</dbReference>
<proteinExistence type="predicted"/>
<feature type="chain" id="PRO_5001573780" evidence="1">
    <location>
        <begin position="23"/>
        <end position="426"/>
    </location>
</feature>
<dbReference type="PANTHER" id="PTHR43135">
    <property type="entry name" value="ALPHA-D-RIBOSE 1-METHYLPHOSPHONATE 5-TRIPHOSPHATE DIPHOSPHATASE"/>
    <property type="match status" value="1"/>
</dbReference>
<accession>A0A059GBG0</accession>
<evidence type="ECO:0000313" key="3">
    <source>
        <dbReference type="EMBL" id="KDA04161.1"/>
    </source>
</evidence>
<evidence type="ECO:0000256" key="1">
    <source>
        <dbReference type="SAM" id="SignalP"/>
    </source>
</evidence>
<dbReference type="Proteomes" id="UP000024942">
    <property type="component" value="Unassembled WGS sequence"/>
</dbReference>
<dbReference type="RefSeq" id="WP_035535622.1">
    <property type="nucleotide sequence ID" value="NZ_ARYL01000002.1"/>
</dbReference>
<dbReference type="PANTHER" id="PTHR43135:SF3">
    <property type="entry name" value="ALPHA-D-RIBOSE 1-METHYLPHOSPHONATE 5-TRIPHOSPHATE DIPHOSPHATASE"/>
    <property type="match status" value="1"/>
</dbReference>
<keyword evidence="1" id="KW-0732">Signal</keyword>
<dbReference type="InterPro" id="IPR011059">
    <property type="entry name" value="Metal-dep_hydrolase_composite"/>
</dbReference>
<evidence type="ECO:0000313" key="4">
    <source>
        <dbReference type="Proteomes" id="UP000024942"/>
    </source>
</evidence>
<dbReference type="SUPFAM" id="SSF51338">
    <property type="entry name" value="Composite domain of metallo-dependent hydrolases"/>
    <property type="match status" value="1"/>
</dbReference>
<dbReference type="EMBL" id="ARYL01000002">
    <property type="protein sequence ID" value="KDA04161.1"/>
    <property type="molecule type" value="Genomic_DNA"/>
</dbReference>
<sequence length="426" mass="44133">MSARKIASLIAIVASLTLPVTAEPVAIVGGKVWTGTRQGTVPSGVIVIDKGRVVSVDKAGSPVPLEATVIDAGGKWVTPGIISAFSRTGIVEVDAENTTDDTSAGDSDYSVALDAADGFNPDTTAIAVTRVEGITRIVVAPEASSNLFAGQGFIADTSGSVDTEIDRKAFLLVSMGEHGASLAGGSRPAAWAQLRAALDDAKAYPGRYLASNEGTALDRVDAVALVPAAKGQQLILIEANKASDLNAIMDFAEANKDLDIAIVGADEGWRVAPRLAKAGIPVIVDSYSNLPESFERLGATGENAARLRAAGVTVAIAAISDATHNARLAMQIAGNAVANGLSHEDAMEALTTAPASIFGLQGLGVIGPGSRADIVVWDGDPLEVTSNPDVVMIDGEVQSMVTRQSELRDRYLKLDERERPLAYVRP</sequence>
<protein>
    <submittedName>
        <fullName evidence="3">Amidohydrolase family protein</fullName>
    </submittedName>
</protein>
<dbReference type="eggNOG" id="COG1228">
    <property type="taxonomic scope" value="Bacteria"/>
</dbReference>
<keyword evidence="4" id="KW-1185">Reference proteome</keyword>
<dbReference type="Gene3D" id="2.30.40.10">
    <property type="entry name" value="Urease, subunit C, domain 1"/>
    <property type="match status" value="1"/>
</dbReference>
<dbReference type="GO" id="GO:0016810">
    <property type="term" value="F:hydrolase activity, acting on carbon-nitrogen (but not peptide) bonds"/>
    <property type="evidence" value="ECO:0007669"/>
    <property type="project" value="InterPro"/>
</dbReference>
<comment type="caution">
    <text evidence="3">The sequence shown here is derived from an EMBL/GenBank/DDBJ whole genome shotgun (WGS) entry which is preliminary data.</text>
</comment>
<feature type="signal peptide" evidence="1">
    <location>
        <begin position="1"/>
        <end position="22"/>
    </location>
</feature>
<reference evidence="3 4" key="1">
    <citation type="journal article" date="2014" name="Antonie Van Leeuwenhoek">
        <title>Hyphomonas beringensis sp. nov. and Hyphomonas chukchiensis sp. nov., isolated from surface seawater of the Bering Sea and Chukchi Sea.</title>
        <authorList>
            <person name="Li C."/>
            <person name="Lai Q."/>
            <person name="Li G."/>
            <person name="Dong C."/>
            <person name="Wang J."/>
            <person name="Liao Y."/>
            <person name="Shao Z."/>
        </authorList>
    </citation>
    <scope>NUCLEOTIDE SEQUENCE [LARGE SCALE GENOMIC DNA]</scope>
    <source>
        <strain evidence="3 4">SCH89</strain>
    </source>
</reference>
<keyword evidence="3" id="KW-0378">Hydrolase</keyword>
<feature type="domain" description="Amidohydrolase-related" evidence="2">
    <location>
        <begin position="275"/>
        <end position="397"/>
    </location>
</feature>
<dbReference type="Pfam" id="PF01979">
    <property type="entry name" value="Amidohydro_1"/>
    <property type="match status" value="1"/>
</dbReference>
<name>A0A059GBG0_9PROT</name>
<dbReference type="PATRIC" id="fig|1280953.3.peg.494"/>
<dbReference type="STRING" id="1280953.HOC_02456"/>
<gene>
    <name evidence="3" type="ORF">HOC_02456</name>
</gene>
<dbReference type="SUPFAM" id="SSF51556">
    <property type="entry name" value="Metallo-dependent hydrolases"/>
    <property type="match status" value="1"/>
</dbReference>
<dbReference type="InterPro" id="IPR051781">
    <property type="entry name" value="Metallo-dep_Hydrolase"/>
</dbReference>
<dbReference type="Gene3D" id="3.20.20.140">
    <property type="entry name" value="Metal-dependent hydrolases"/>
    <property type="match status" value="1"/>
</dbReference>
<organism evidence="3 4">
    <name type="scientific">Hyphomonas oceanitis SCH89</name>
    <dbReference type="NCBI Taxonomy" id="1280953"/>
    <lineage>
        <taxon>Bacteria</taxon>
        <taxon>Pseudomonadati</taxon>
        <taxon>Pseudomonadota</taxon>
        <taxon>Alphaproteobacteria</taxon>
        <taxon>Hyphomonadales</taxon>
        <taxon>Hyphomonadaceae</taxon>
        <taxon>Hyphomonas</taxon>
    </lineage>
</organism>
<dbReference type="OrthoDB" id="9802793at2"/>
<dbReference type="AlphaFoldDB" id="A0A059GBG0"/>
<dbReference type="InterPro" id="IPR006680">
    <property type="entry name" value="Amidohydro-rel"/>
</dbReference>
<evidence type="ECO:0000259" key="2">
    <source>
        <dbReference type="Pfam" id="PF01979"/>
    </source>
</evidence>